<evidence type="ECO:0000313" key="2">
    <source>
        <dbReference type="EMBL" id="CAA9414388.1"/>
    </source>
</evidence>
<dbReference type="Gene3D" id="3.40.630.30">
    <property type="match status" value="1"/>
</dbReference>
<sequence length="165" mass="18613">MKVPATNGVTLRPIRPEDGGFLYRVYASTRREELAQVGWGEAQKAAFLRMQFDAQSSYFRENYEGAEFSVILEDGRPVGRLYVARWPEEIRIVDIALLPEHRNAGVGSMLLGGLISESEESGKPVSIHVERFNPALRLYERLGFREVEDKGVYLLMERSPGAATH</sequence>
<evidence type="ECO:0000259" key="1">
    <source>
        <dbReference type="PROSITE" id="PS51186"/>
    </source>
</evidence>
<proteinExistence type="predicted"/>
<name>A0A6J4PLL5_9ACTN</name>
<dbReference type="EMBL" id="CADCUT010000130">
    <property type="protein sequence ID" value="CAA9414388.1"/>
    <property type="molecule type" value="Genomic_DNA"/>
</dbReference>
<dbReference type="CDD" id="cd04301">
    <property type="entry name" value="NAT_SF"/>
    <property type="match status" value="1"/>
</dbReference>
<dbReference type="GO" id="GO:0016747">
    <property type="term" value="F:acyltransferase activity, transferring groups other than amino-acyl groups"/>
    <property type="evidence" value="ECO:0007669"/>
    <property type="project" value="InterPro"/>
</dbReference>
<keyword evidence="2" id="KW-0012">Acyltransferase</keyword>
<dbReference type="PROSITE" id="PS51186">
    <property type="entry name" value="GNAT"/>
    <property type="match status" value="1"/>
</dbReference>
<dbReference type="EC" id="2.3.1.-" evidence="2"/>
<dbReference type="Pfam" id="PF00583">
    <property type="entry name" value="Acetyltransf_1"/>
    <property type="match status" value="1"/>
</dbReference>
<reference evidence="2" key="1">
    <citation type="submission" date="2020-02" db="EMBL/GenBank/DDBJ databases">
        <authorList>
            <person name="Meier V. D."/>
        </authorList>
    </citation>
    <scope>NUCLEOTIDE SEQUENCE</scope>
    <source>
        <strain evidence="2">AVDCRST_MAG03</strain>
    </source>
</reference>
<dbReference type="SUPFAM" id="SSF55729">
    <property type="entry name" value="Acyl-CoA N-acyltransferases (Nat)"/>
    <property type="match status" value="1"/>
</dbReference>
<dbReference type="AlphaFoldDB" id="A0A6J4PLL5"/>
<gene>
    <name evidence="2" type="ORF">AVDCRST_MAG03-2094</name>
</gene>
<dbReference type="InterPro" id="IPR016181">
    <property type="entry name" value="Acyl_CoA_acyltransferase"/>
</dbReference>
<accession>A0A6J4PLL5</accession>
<keyword evidence="2" id="KW-0808">Transferase</keyword>
<dbReference type="InterPro" id="IPR000182">
    <property type="entry name" value="GNAT_dom"/>
</dbReference>
<feature type="domain" description="N-acetyltransferase" evidence="1">
    <location>
        <begin position="9"/>
        <end position="161"/>
    </location>
</feature>
<protein>
    <submittedName>
        <fullName evidence="2">Acetyltransferase, GNAT family</fullName>
        <ecNumber evidence="2">2.3.1.-</ecNumber>
    </submittedName>
</protein>
<organism evidence="2">
    <name type="scientific">uncultured Rubrobacteraceae bacterium</name>
    <dbReference type="NCBI Taxonomy" id="349277"/>
    <lineage>
        <taxon>Bacteria</taxon>
        <taxon>Bacillati</taxon>
        <taxon>Actinomycetota</taxon>
        <taxon>Rubrobacteria</taxon>
        <taxon>Rubrobacterales</taxon>
        <taxon>Rubrobacteraceae</taxon>
        <taxon>environmental samples</taxon>
    </lineage>
</organism>